<keyword evidence="4" id="KW-1185">Reference proteome</keyword>
<evidence type="ECO:0000313" key="4">
    <source>
        <dbReference type="Proteomes" id="UP000813427"/>
    </source>
</evidence>
<feature type="chain" id="PRO_5035476573" description="Secreted protein" evidence="2">
    <location>
        <begin position="21"/>
        <end position="251"/>
    </location>
</feature>
<keyword evidence="1" id="KW-0472">Membrane</keyword>
<evidence type="ECO:0008006" key="5">
    <source>
        <dbReference type="Google" id="ProtNLM"/>
    </source>
</evidence>
<gene>
    <name evidence="3" type="ORF">BKA59DRAFT_40085</name>
</gene>
<feature type="transmembrane region" description="Helical" evidence="1">
    <location>
        <begin position="137"/>
        <end position="156"/>
    </location>
</feature>
<feature type="signal peptide" evidence="2">
    <location>
        <begin position="1"/>
        <end position="20"/>
    </location>
</feature>
<dbReference type="AlphaFoldDB" id="A0A8K0S7Z8"/>
<evidence type="ECO:0000256" key="1">
    <source>
        <dbReference type="SAM" id="Phobius"/>
    </source>
</evidence>
<reference evidence="3" key="1">
    <citation type="journal article" date="2021" name="Nat. Commun.">
        <title>Genetic determinants of endophytism in the Arabidopsis root mycobiome.</title>
        <authorList>
            <person name="Mesny F."/>
            <person name="Miyauchi S."/>
            <person name="Thiergart T."/>
            <person name="Pickel B."/>
            <person name="Atanasova L."/>
            <person name="Karlsson M."/>
            <person name="Huettel B."/>
            <person name="Barry K.W."/>
            <person name="Haridas S."/>
            <person name="Chen C."/>
            <person name="Bauer D."/>
            <person name="Andreopoulos W."/>
            <person name="Pangilinan J."/>
            <person name="LaButti K."/>
            <person name="Riley R."/>
            <person name="Lipzen A."/>
            <person name="Clum A."/>
            <person name="Drula E."/>
            <person name="Henrissat B."/>
            <person name="Kohler A."/>
            <person name="Grigoriev I.V."/>
            <person name="Martin F.M."/>
            <person name="Hacquard S."/>
        </authorList>
    </citation>
    <scope>NUCLEOTIDE SEQUENCE</scope>
    <source>
        <strain evidence="3">MPI-SDFR-AT-0068</strain>
    </source>
</reference>
<accession>A0A8K0S7Z8</accession>
<name>A0A8K0S7Z8_9HYPO</name>
<keyword evidence="2" id="KW-0732">Signal</keyword>
<sequence>MYRSLLPAVSFLLLSTASRAGEETHDNDEIEANITLITPSYARRNSEAETSLLCSIASPSPFVIRSLPRPRRRRLSDLMGSLLLSWRSRTGASPKGMRLLVMSFVTLDRVLSVMVPVNLPLRIVAKPSPSLPMIRRMLILSLILLLPLGVAVVVLLDARRLSLVALLASEPAVVFGTLSTRRLVVYSVIARMVNNSLSPSKFPRAFASRTDPAMGGGSKGFLGDTSPCRPLGGPAYGSNGICLFLRHAFDT</sequence>
<keyword evidence="1" id="KW-1133">Transmembrane helix</keyword>
<comment type="caution">
    <text evidence="3">The sequence shown here is derived from an EMBL/GenBank/DDBJ whole genome shotgun (WGS) entry which is preliminary data.</text>
</comment>
<organism evidence="3 4">
    <name type="scientific">Fusarium tricinctum</name>
    <dbReference type="NCBI Taxonomy" id="61284"/>
    <lineage>
        <taxon>Eukaryota</taxon>
        <taxon>Fungi</taxon>
        <taxon>Dikarya</taxon>
        <taxon>Ascomycota</taxon>
        <taxon>Pezizomycotina</taxon>
        <taxon>Sordariomycetes</taxon>
        <taxon>Hypocreomycetidae</taxon>
        <taxon>Hypocreales</taxon>
        <taxon>Nectriaceae</taxon>
        <taxon>Fusarium</taxon>
        <taxon>Fusarium tricinctum species complex</taxon>
    </lineage>
</organism>
<proteinExistence type="predicted"/>
<dbReference type="Proteomes" id="UP000813427">
    <property type="component" value="Unassembled WGS sequence"/>
</dbReference>
<evidence type="ECO:0000256" key="2">
    <source>
        <dbReference type="SAM" id="SignalP"/>
    </source>
</evidence>
<evidence type="ECO:0000313" key="3">
    <source>
        <dbReference type="EMBL" id="KAH7262863.1"/>
    </source>
</evidence>
<keyword evidence="1" id="KW-0812">Transmembrane</keyword>
<dbReference type="EMBL" id="JAGPXF010000001">
    <property type="protein sequence ID" value="KAH7262863.1"/>
    <property type="molecule type" value="Genomic_DNA"/>
</dbReference>
<protein>
    <recommendedName>
        <fullName evidence="5">Secreted protein</fullName>
    </recommendedName>
</protein>